<dbReference type="Proteomes" id="UP001305928">
    <property type="component" value="Chromosome"/>
</dbReference>
<organism evidence="2 3">
    <name type="scientific">Pseudomonas benzenivorans</name>
    <dbReference type="NCBI Taxonomy" id="556533"/>
    <lineage>
        <taxon>Bacteria</taxon>
        <taxon>Pseudomonadati</taxon>
        <taxon>Pseudomonadota</taxon>
        <taxon>Gammaproteobacteria</taxon>
        <taxon>Pseudomonadales</taxon>
        <taxon>Pseudomonadaceae</taxon>
        <taxon>Pseudomonas</taxon>
    </lineage>
</organism>
<gene>
    <name evidence="2" type="ORF">SBP02_15795</name>
</gene>
<protein>
    <submittedName>
        <fullName evidence="2">Sigma factor</fullName>
    </submittedName>
</protein>
<dbReference type="SUPFAM" id="SSF88946">
    <property type="entry name" value="Sigma2 domain of RNA polymerase sigma factors"/>
    <property type="match status" value="1"/>
</dbReference>
<dbReference type="PANTHER" id="PTHR30603:SF47">
    <property type="entry name" value="RNA POLYMERASE SIGMA FACTOR SIGD, CHLOROPLASTIC"/>
    <property type="match status" value="1"/>
</dbReference>
<dbReference type="RefSeq" id="WP_318643122.1">
    <property type="nucleotide sequence ID" value="NZ_CP137892.1"/>
</dbReference>
<dbReference type="InterPro" id="IPR007627">
    <property type="entry name" value="RNA_pol_sigma70_r2"/>
</dbReference>
<evidence type="ECO:0000313" key="3">
    <source>
        <dbReference type="Proteomes" id="UP001305928"/>
    </source>
</evidence>
<accession>A0ABZ0PSU4</accession>
<dbReference type="Pfam" id="PF04542">
    <property type="entry name" value="Sigma70_r2"/>
    <property type="match status" value="1"/>
</dbReference>
<dbReference type="InterPro" id="IPR050239">
    <property type="entry name" value="Sigma-70_RNA_pol_init_factors"/>
</dbReference>
<sequence>MHDRLFELGAELQALEARGGCWAYPDPLASVPAAAAIGRYLESIGYSSTHTPQDVRRFITQARAGDPEASEPLAELHRQLVARLAADCQGRGLPLSALIEEGSLGLWQAVQAYDLDSRCDFSVYAAWRVRRQIDHALQSGTRSIRLPVPVARQLYRYLRGLRGPL</sequence>
<evidence type="ECO:0000259" key="1">
    <source>
        <dbReference type="Pfam" id="PF04542"/>
    </source>
</evidence>
<reference evidence="2 3" key="1">
    <citation type="submission" date="2023-11" db="EMBL/GenBank/DDBJ databases">
        <title>Complete genome of Pseudomonas benzenivorans BA3361.</title>
        <authorList>
            <person name="Shin S.Y."/>
            <person name="Song J."/>
            <person name="Kang H."/>
        </authorList>
    </citation>
    <scope>NUCLEOTIDE SEQUENCE [LARGE SCALE GENOMIC DNA]</scope>
    <source>
        <strain evidence="2 3">HNIBRBA3361</strain>
    </source>
</reference>
<dbReference type="Gene3D" id="1.20.120.1810">
    <property type="match status" value="1"/>
</dbReference>
<proteinExistence type="predicted"/>
<dbReference type="PANTHER" id="PTHR30603">
    <property type="entry name" value="RNA POLYMERASE SIGMA FACTOR RPO"/>
    <property type="match status" value="1"/>
</dbReference>
<dbReference type="InterPro" id="IPR013325">
    <property type="entry name" value="RNA_pol_sigma_r2"/>
</dbReference>
<keyword evidence="3" id="KW-1185">Reference proteome</keyword>
<name>A0ABZ0PSU4_9PSED</name>
<dbReference type="EMBL" id="CP137892">
    <property type="protein sequence ID" value="WPC04223.1"/>
    <property type="molecule type" value="Genomic_DNA"/>
</dbReference>
<evidence type="ECO:0000313" key="2">
    <source>
        <dbReference type="EMBL" id="WPC04223.1"/>
    </source>
</evidence>
<feature type="domain" description="RNA polymerase sigma-70 region 2" evidence="1">
    <location>
        <begin position="73"/>
        <end position="139"/>
    </location>
</feature>